<feature type="signal peptide" evidence="1">
    <location>
        <begin position="1"/>
        <end position="20"/>
    </location>
</feature>
<dbReference type="InterPro" id="IPR004045">
    <property type="entry name" value="Glutathione_S-Trfase_N"/>
</dbReference>
<dbReference type="Gene3D" id="1.20.1050.10">
    <property type="match status" value="1"/>
</dbReference>
<evidence type="ECO:0000313" key="3">
    <source>
        <dbReference type="EMBL" id="GMI48779.1"/>
    </source>
</evidence>
<gene>
    <name evidence="3" type="ORF">TrCOL_g3998</name>
</gene>
<dbReference type="InterPro" id="IPR040079">
    <property type="entry name" value="Glutathione_S-Trfase"/>
</dbReference>
<evidence type="ECO:0000256" key="1">
    <source>
        <dbReference type="SAM" id="SignalP"/>
    </source>
</evidence>
<dbReference type="InterPro" id="IPR036282">
    <property type="entry name" value="Glutathione-S-Trfase_C_sf"/>
</dbReference>
<dbReference type="OrthoDB" id="672793at2759"/>
<dbReference type="GO" id="GO:0005737">
    <property type="term" value="C:cytoplasm"/>
    <property type="evidence" value="ECO:0007669"/>
    <property type="project" value="TreeGrafter"/>
</dbReference>
<protein>
    <recommendedName>
        <fullName evidence="2">GST N-terminal domain-containing protein</fullName>
    </recommendedName>
</protein>
<reference evidence="4" key="1">
    <citation type="journal article" date="2023" name="Commun. Biol.">
        <title>Genome analysis of Parmales, the sister group of diatoms, reveals the evolutionary specialization of diatoms from phago-mixotrophs to photoautotrophs.</title>
        <authorList>
            <person name="Ban H."/>
            <person name="Sato S."/>
            <person name="Yoshikawa S."/>
            <person name="Yamada K."/>
            <person name="Nakamura Y."/>
            <person name="Ichinomiya M."/>
            <person name="Sato N."/>
            <person name="Blanc-Mathieu R."/>
            <person name="Endo H."/>
            <person name="Kuwata A."/>
            <person name="Ogata H."/>
        </authorList>
    </citation>
    <scope>NUCLEOTIDE SEQUENCE [LARGE SCALE GENOMIC DNA]</scope>
</reference>
<dbReference type="Pfam" id="PF13410">
    <property type="entry name" value="GST_C_2"/>
    <property type="match status" value="1"/>
</dbReference>
<dbReference type="CDD" id="cd00570">
    <property type="entry name" value="GST_N_family"/>
    <property type="match status" value="1"/>
</dbReference>
<feature type="domain" description="GST N-terminal" evidence="2">
    <location>
        <begin position="26"/>
        <end position="109"/>
    </location>
</feature>
<dbReference type="SFLD" id="SFLDS00019">
    <property type="entry name" value="Glutathione_Transferase_(cytos"/>
    <property type="match status" value="1"/>
</dbReference>
<dbReference type="PANTHER" id="PTHR43968:SF6">
    <property type="entry name" value="GLUTATHIONE S-TRANSFERASE OMEGA"/>
    <property type="match status" value="1"/>
</dbReference>
<dbReference type="SUPFAM" id="SSF47616">
    <property type="entry name" value="GST C-terminal domain-like"/>
    <property type="match status" value="1"/>
</dbReference>
<dbReference type="AlphaFoldDB" id="A0A9W7GN86"/>
<organism evidence="3 4">
    <name type="scientific">Triparma columacea</name>
    <dbReference type="NCBI Taxonomy" id="722753"/>
    <lineage>
        <taxon>Eukaryota</taxon>
        <taxon>Sar</taxon>
        <taxon>Stramenopiles</taxon>
        <taxon>Ochrophyta</taxon>
        <taxon>Bolidophyceae</taxon>
        <taxon>Parmales</taxon>
        <taxon>Triparmaceae</taxon>
        <taxon>Triparma</taxon>
    </lineage>
</organism>
<dbReference type="PROSITE" id="PS50404">
    <property type="entry name" value="GST_NTER"/>
    <property type="match status" value="1"/>
</dbReference>
<dbReference type="Proteomes" id="UP001165065">
    <property type="component" value="Unassembled WGS sequence"/>
</dbReference>
<comment type="caution">
    <text evidence="3">The sequence shown here is derived from an EMBL/GenBank/DDBJ whole genome shotgun (WGS) entry which is preliminary data.</text>
</comment>
<dbReference type="InterPro" id="IPR036249">
    <property type="entry name" value="Thioredoxin-like_sf"/>
</dbReference>
<evidence type="ECO:0000259" key="2">
    <source>
        <dbReference type="PROSITE" id="PS50404"/>
    </source>
</evidence>
<dbReference type="SUPFAM" id="SSF52833">
    <property type="entry name" value="Thioredoxin-like"/>
    <property type="match status" value="1"/>
</dbReference>
<dbReference type="Gene3D" id="3.40.30.10">
    <property type="entry name" value="Glutaredoxin"/>
    <property type="match status" value="1"/>
</dbReference>
<proteinExistence type="predicted"/>
<evidence type="ECO:0000313" key="4">
    <source>
        <dbReference type="Proteomes" id="UP001165065"/>
    </source>
</evidence>
<sequence length="279" mass="30838">MLINTLTIFILGLTARYTHSLTSTTSLGTLYDIPVSNHGARARYLIKSKGLQKEYNFLSPQTLGGLKSSDYLKLNPQGKMPLLTTSDGLIIPESDVICRFLLDKHISLAPSFVPSTLRGRLLSDLIVRIHDQYITPTQAAMYRAPGSVFGAFGNDRKGAIEEIIKQLGVIESLISDEKLWSGSSTSGVSGVYLCGDEISLADVTLFPTLVFTEYMLPKFGFETAQALPRLKQYHNGISGGACKEGKEIYEEIMGGIKGWEDNGRWEPILEEWREIQVAQ</sequence>
<keyword evidence="4" id="KW-1185">Reference proteome</keyword>
<dbReference type="EMBL" id="BRYA01000426">
    <property type="protein sequence ID" value="GMI48779.1"/>
    <property type="molecule type" value="Genomic_DNA"/>
</dbReference>
<feature type="chain" id="PRO_5040986551" description="GST N-terminal domain-containing protein" evidence="1">
    <location>
        <begin position="21"/>
        <end position="279"/>
    </location>
</feature>
<dbReference type="CDD" id="cd00299">
    <property type="entry name" value="GST_C_family"/>
    <property type="match status" value="1"/>
</dbReference>
<dbReference type="Pfam" id="PF13409">
    <property type="entry name" value="GST_N_2"/>
    <property type="match status" value="1"/>
</dbReference>
<accession>A0A9W7GN86</accession>
<dbReference type="InterPro" id="IPR050983">
    <property type="entry name" value="GST_Omega/HSP26"/>
</dbReference>
<keyword evidence="1" id="KW-0732">Signal</keyword>
<dbReference type="PANTHER" id="PTHR43968">
    <property type="match status" value="1"/>
</dbReference>
<name>A0A9W7GN86_9STRA</name>